<keyword evidence="2" id="KW-0001">2Fe-2S</keyword>
<dbReference type="Proteomes" id="UP000316196">
    <property type="component" value="Unassembled WGS sequence"/>
</dbReference>
<comment type="cofactor">
    <cofactor evidence="1">
        <name>Fe cation</name>
        <dbReference type="ChEBI" id="CHEBI:24875"/>
    </cofactor>
</comment>
<evidence type="ECO:0000256" key="5">
    <source>
        <dbReference type="ARBA" id="ARBA00023004"/>
    </source>
</evidence>
<dbReference type="PANTHER" id="PTHR43756:SF5">
    <property type="entry name" value="CHOLINE MONOOXYGENASE, CHLOROPLASTIC"/>
    <property type="match status" value="1"/>
</dbReference>
<keyword evidence="4" id="KW-0560">Oxidoreductase</keyword>
<dbReference type="GO" id="GO:0016705">
    <property type="term" value="F:oxidoreductase activity, acting on paired donors, with incorporation or reduction of molecular oxygen"/>
    <property type="evidence" value="ECO:0007669"/>
    <property type="project" value="UniProtKB-ARBA"/>
</dbReference>
<dbReference type="Gene3D" id="2.102.10.10">
    <property type="entry name" value="Rieske [2Fe-2S] iron-sulphur domain"/>
    <property type="match status" value="1"/>
</dbReference>
<reference evidence="8 9" key="1">
    <citation type="submission" date="2019-06" db="EMBL/GenBank/DDBJ databases">
        <title>Sequencing the genomes of 1000 actinobacteria strains.</title>
        <authorList>
            <person name="Klenk H.-P."/>
        </authorList>
    </citation>
    <scope>NUCLEOTIDE SEQUENCE [LARGE SCALE GENOMIC DNA]</scope>
    <source>
        <strain evidence="8 9">DSM 8251</strain>
    </source>
</reference>
<evidence type="ECO:0000256" key="6">
    <source>
        <dbReference type="ARBA" id="ARBA00023014"/>
    </source>
</evidence>
<proteinExistence type="predicted"/>
<feature type="domain" description="Rieske" evidence="7">
    <location>
        <begin position="41"/>
        <end position="150"/>
    </location>
</feature>
<evidence type="ECO:0000256" key="3">
    <source>
        <dbReference type="ARBA" id="ARBA00022723"/>
    </source>
</evidence>
<protein>
    <submittedName>
        <fullName evidence="8">Phenylpropionate dioxygenase-like ring-hydroxylating dioxygenase large terminal subunit</fullName>
    </submittedName>
</protein>
<evidence type="ECO:0000313" key="9">
    <source>
        <dbReference type="Proteomes" id="UP000316196"/>
    </source>
</evidence>
<keyword evidence="5" id="KW-0408">Iron</keyword>
<accession>A0A542ZCG2</accession>
<dbReference type="SUPFAM" id="SSF50022">
    <property type="entry name" value="ISP domain"/>
    <property type="match status" value="1"/>
</dbReference>
<evidence type="ECO:0000259" key="7">
    <source>
        <dbReference type="PROSITE" id="PS51296"/>
    </source>
</evidence>
<dbReference type="InterPro" id="IPR036922">
    <property type="entry name" value="Rieske_2Fe-2S_sf"/>
</dbReference>
<dbReference type="InterPro" id="IPR017941">
    <property type="entry name" value="Rieske_2Fe-2S"/>
</dbReference>
<evidence type="ECO:0000313" key="8">
    <source>
        <dbReference type="EMBL" id="TQL58024.1"/>
    </source>
</evidence>
<dbReference type="PROSITE" id="PS51296">
    <property type="entry name" value="RIESKE"/>
    <property type="match status" value="1"/>
</dbReference>
<dbReference type="PANTHER" id="PTHR43756">
    <property type="entry name" value="CHOLINE MONOOXYGENASE, CHLOROPLASTIC"/>
    <property type="match status" value="1"/>
</dbReference>
<dbReference type="OrthoDB" id="5243643at2"/>
<dbReference type="PRINTS" id="PR00090">
    <property type="entry name" value="RNGDIOXGNASE"/>
</dbReference>
<dbReference type="Pfam" id="PF00355">
    <property type="entry name" value="Rieske"/>
    <property type="match status" value="1"/>
</dbReference>
<dbReference type="RefSeq" id="WP_142093857.1">
    <property type="nucleotide sequence ID" value="NZ_BAAAMD010000004.1"/>
</dbReference>
<dbReference type="CDD" id="cd03469">
    <property type="entry name" value="Rieske_RO_Alpha_N"/>
    <property type="match status" value="1"/>
</dbReference>
<name>A0A542ZCG2_9ACTN</name>
<dbReference type="InterPro" id="IPR001663">
    <property type="entry name" value="Rng_hydr_dOase-A"/>
</dbReference>
<dbReference type="GO" id="GO:0004497">
    <property type="term" value="F:monooxygenase activity"/>
    <property type="evidence" value="ECO:0007669"/>
    <property type="project" value="UniProtKB-ARBA"/>
</dbReference>
<keyword evidence="8" id="KW-0223">Dioxygenase</keyword>
<dbReference type="Pfam" id="PF00848">
    <property type="entry name" value="Ring_hydroxyl_A"/>
    <property type="match status" value="1"/>
</dbReference>
<dbReference type="GO" id="GO:0005506">
    <property type="term" value="F:iron ion binding"/>
    <property type="evidence" value="ECO:0007669"/>
    <property type="project" value="InterPro"/>
</dbReference>
<dbReference type="EMBL" id="VFOR01000002">
    <property type="protein sequence ID" value="TQL58024.1"/>
    <property type="molecule type" value="Genomic_DNA"/>
</dbReference>
<comment type="caution">
    <text evidence="8">The sequence shown here is derived from an EMBL/GenBank/DDBJ whole genome shotgun (WGS) entry which is preliminary data.</text>
</comment>
<dbReference type="AlphaFoldDB" id="A0A542ZCG2"/>
<dbReference type="SUPFAM" id="SSF55961">
    <property type="entry name" value="Bet v1-like"/>
    <property type="match status" value="1"/>
</dbReference>
<keyword evidence="9" id="KW-1185">Reference proteome</keyword>
<dbReference type="GO" id="GO:0051213">
    <property type="term" value="F:dioxygenase activity"/>
    <property type="evidence" value="ECO:0007669"/>
    <property type="project" value="UniProtKB-KW"/>
</dbReference>
<evidence type="ECO:0000256" key="1">
    <source>
        <dbReference type="ARBA" id="ARBA00001962"/>
    </source>
</evidence>
<dbReference type="CDD" id="cd08879">
    <property type="entry name" value="RHO_alpha_C_AntDO-like"/>
    <property type="match status" value="1"/>
</dbReference>
<evidence type="ECO:0000256" key="2">
    <source>
        <dbReference type="ARBA" id="ARBA00022714"/>
    </source>
</evidence>
<organism evidence="8 9">
    <name type="scientific">Propioniferax innocua</name>
    <dbReference type="NCBI Taxonomy" id="1753"/>
    <lineage>
        <taxon>Bacteria</taxon>
        <taxon>Bacillati</taxon>
        <taxon>Actinomycetota</taxon>
        <taxon>Actinomycetes</taxon>
        <taxon>Propionibacteriales</taxon>
        <taxon>Propionibacteriaceae</taxon>
        <taxon>Propioniferax</taxon>
    </lineage>
</organism>
<keyword evidence="3" id="KW-0479">Metal-binding</keyword>
<dbReference type="Gene3D" id="3.90.380.10">
    <property type="entry name" value="Naphthalene 1,2-dioxygenase Alpha Subunit, Chain A, domain 1"/>
    <property type="match status" value="1"/>
</dbReference>
<keyword evidence="6" id="KW-0411">Iron-sulfur</keyword>
<sequence>METADAARHADLAGTDRVAGRLYTDPELFDLEMEKIFYKSWVWVAHESEIPEAGSFKTMQIGKQPVIVVRDRKGNFNTLLNRCRHRGATVCDVSKGKANGFTCPYHNWSYALDGRLRGIPYPEGYEDVVEKADFPLRKLRTESHLGMIFATFNEDAEPLEDFLGDAKIWMERFFKQTNGYAPKVIGVHKFRFRGNWKIQLENTTDGYHFPMVHKSWMASVDAETADMMSFMNDPEAVTHALGNGHSVAIMAKAHMDLDEDDGTEEIQPRFQHLVDAMQGEYSDAEIRRIMRSMHGCGFNLNLFPNIGMSSAFFRVLIPISVDETEIWHMAIGMDGGPEIVNQERLRIHEHFQGPFGFGSPDDAEGWDRVQQGAHADPEMPILVNRGLNREVTSPEGWPTSHVTDETGMREAYAQWKKMMAADEKGDA</sequence>
<gene>
    <name evidence="8" type="ORF">FB460_1875</name>
</gene>
<dbReference type="GO" id="GO:0051537">
    <property type="term" value="F:2 iron, 2 sulfur cluster binding"/>
    <property type="evidence" value="ECO:0007669"/>
    <property type="project" value="UniProtKB-KW"/>
</dbReference>
<evidence type="ECO:0000256" key="4">
    <source>
        <dbReference type="ARBA" id="ARBA00023002"/>
    </source>
</evidence>
<dbReference type="InterPro" id="IPR015879">
    <property type="entry name" value="Ring_hydroxy_dOase_asu_C_dom"/>
</dbReference>